<comment type="similarity">
    <text evidence="1">Belongs to the LOR family.</text>
</comment>
<evidence type="ECO:0008006" key="3">
    <source>
        <dbReference type="Google" id="ProtNLM"/>
    </source>
</evidence>
<dbReference type="SUPFAM" id="SSF54518">
    <property type="entry name" value="Tubby C-terminal domain-like"/>
    <property type="match status" value="1"/>
</dbReference>
<dbReference type="InterPro" id="IPR025659">
    <property type="entry name" value="Tubby-like_C"/>
</dbReference>
<name>K1TUZ4_9ZZZZ</name>
<comment type="caution">
    <text evidence="2">The sequence shown here is derived from an EMBL/GenBank/DDBJ whole genome shotgun (WGS) entry which is preliminary data.</text>
</comment>
<dbReference type="AlphaFoldDB" id="K1TUZ4"/>
<gene>
    <name evidence="2" type="ORF">LEA_07232</name>
</gene>
<sequence length="139" mass="15800">IWDEQDNVCFQVDREFLTWGKTLRVRDAQGRLCATVHHVPFSIPCSFELETAGGTLELDRHFSLFSRSYSIDSLGWEVEGDFFGVDYAITKGSQTVARMEKAWPAFHDRYRLEIADPADAIAALCTVLAIDCCDEHHQN</sequence>
<evidence type="ECO:0000256" key="1">
    <source>
        <dbReference type="ARBA" id="ARBA00005437"/>
    </source>
</evidence>
<protein>
    <recommendedName>
        <fullName evidence="3">YxjI</fullName>
    </recommendedName>
</protein>
<proteinExistence type="inferred from homology"/>
<dbReference type="Gene3D" id="2.40.160.200">
    <property type="entry name" value="LURP1-related"/>
    <property type="match status" value="1"/>
</dbReference>
<feature type="non-terminal residue" evidence="2">
    <location>
        <position position="1"/>
    </location>
</feature>
<organism evidence="2">
    <name type="scientific">human gut metagenome</name>
    <dbReference type="NCBI Taxonomy" id="408170"/>
    <lineage>
        <taxon>unclassified sequences</taxon>
        <taxon>metagenomes</taxon>
        <taxon>organismal metagenomes</taxon>
    </lineage>
</organism>
<reference evidence="2" key="1">
    <citation type="journal article" date="2013" name="Environ. Microbiol.">
        <title>Microbiota from the distal guts of lean and obese adolescents exhibit partial functional redundancy besides clear differences in community structure.</title>
        <authorList>
            <person name="Ferrer M."/>
            <person name="Ruiz A."/>
            <person name="Lanza F."/>
            <person name="Haange S.B."/>
            <person name="Oberbach A."/>
            <person name="Till H."/>
            <person name="Bargiela R."/>
            <person name="Campoy C."/>
            <person name="Segura M.T."/>
            <person name="Richter M."/>
            <person name="von Bergen M."/>
            <person name="Seifert J."/>
            <person name="Suarez A."/>
        </authorList>
    </citation>
    <scope>NUCLEOTIDE SEQUENCE</scope>
</reference>
<dbReference type="InterPro" id="IPR007612">
    <property type="entry name" value="LOR"/>
</dbReference>
<dbReference type="InterPro" id="IPR038595">
    <property type="entry name" value="LOR_sf"/>
</dbReference>
<dbReference type="Pfam" id="PF04525">
    <property type="entry name" value="LOR"/>
    <property type="match status" value="1"/>
</dbReference>
<dbReference type="EMBL" id="AJWY01004754">
    <property type="protein sequence ID" value="EKC71494.1"/>
    <property type="molecule type" value="Genomic_DNA"/>
</dbReference>
<accession>K1TUZ4</accession>
<evidence type="ECO:0000313" key="2">
    <source>
        <dbReference type="EMBL" id="EKC71494.1"/>
    </source>
</evidence>